<dbReference type="InterPro" id="IPR027640">
    <property type="entry name" value="Kinesin-like_fam"/>
</dbReference>
<dbReference type="PANTHER" id="PTHR47972">
    <property type="entry name" value="KINESIN-LIKE PROTEIN KLP-3"/>
    <property type="match status" value="1"/>
</dbReference>
<dbReference type="GO" id="GO:0005874">
    <property type="term" value="C:microtubule"/>
    <property type="evidence" value="ECO:0007669"/>
    <property type="project" value="UniProtKB-KW"/>
</dbReference>
<reference evidence="5" key="1">
    <citation type="submission" date="2014-09" db="EMBL/GenBank/DDBJ databases">
        <authorList>
            <person name="Magalhaes I.L.F."/>
            <person name="Oliveira U."/>
            <person name="Santos F.R."/>
            <person name="Vidigal T.H.D.A."/>
            <person name="Brescovit A.D."/>
            <person name="Santos A.J."/>
        </authorList>
    </citation>
    <scope>NUCLEOTIDE SEQUENCE</scope>
    <source>
        <tissue evidence="5">Shoot tissue taken approximately 20 cm above the soil surface</tissue>
    </source>
</reference>
<dbReference type="SUPFAM" id="SSF52540">
    <property type="entry name" value="P-loop containing nucleoside triphosphate hydrolases"/>
    <property type="match status" value="1"/>
</dbReference>
<dbReference type="PANTHER" id="PTHR47972:SF35">
    <property type="entry name" value="KINESIN-LIKE PROTEIN KIN-14Q"/>
    <property type="match status" value="1"/>
</dbReference>
<evidence type="ECO:0000256" key="2">
    <source>
        <dbReference type="ARBA" id="ARBA00023175"/>
    </source>
</evidence>
<dbReference type="InterPro" id="IPR027417">
    <property type="entry name" value="P-loop_NTPase"/>
</dbReference>
<dbReference type="PROSITE" id="PS50067">
    <property type="entry name" value="KINESIN_MOTOR_2"/>
    <property type="match status" value="1"/>
</dbReference>
<evidence type="ECO:0000259" key="4">
    <source>
        <dbReference type="PROSITE" id="PS50067"/>
    </source>
</evidence>
<reference evidence="5" key="2">
    <citation type="journal article" date="2015" name="Data Brief">
        <title>Shoot transcriptome of the giant reed, Arundo donax.</title>
        <authorList>
            <person name="Barrero R.A."/>
            <person name="Guerrero F.D."/>
            <person name="Moolhuijzen P."/>
            <person name="Goolsby J.A."/>
            <person name="Tidwell J."/>
            <person name="Bellgard S.E."/>
            <person name="Bellgard M.I."/>
        </authorList>
    </citation>
    <scope>NUCLEOTIDE SEQUENCE</scope>
    <source>
        <tissue evidence="5">Shoot tissue taken approximately 20 cm above the soil surface</tissue>
    </source>
</reference>
<dbReference type="AlphaFoldDB" id="A0A0A9GW92"/>
<organism evidence="5">
    <name type="scientific">Arundo donax</name>
    <name type="common">Giant reed</name>
    <name type="synonym">Donax arundinaceus</name>
    <dbReference type="NCBI Taxonomy" id="35708"/>
    <lineage>
        <taxon>Eukaryota</taxon>
        <taxon>Viridiplantae</taxon>
        <taxon>Streptophyta</taxon>
        <taxon>Embryophyta</taxon>
        <taxon>Tracheophyta</taxon>
        <taxon>Spermatophyta</taxon>
        <taxon>Magnoliopsida</taxon>
        <taxon>Liliopsida</taxon>
        <taxon>Poales</taxon>
        <taxon>Poaceae</taxon>
        <taxon>PACMAD clade</taxon>
        <taxon>Arundinoideae</taxon>
        <taxon>Arundineae</taxon>
        <taxon>Arundo</taxon>
    </lineage>
</organism>
<comment type="similarity">
    <text evidence="3">Belongs to the TRAFAC class myosin-kinesin ATPase superfamily. Kinesin family.</text>
</comment>
<dbReference type="Pfam" id="PF00225">
    <property type="entry name" value="Kinesin"/>
    <property type="match status" value="1"/>
</dbReference>
<dbReference type="InterPro" id="IPR036961">
    <property type="entry name" value="Kinesin_motor_dom_sf"/>
</dbReference>
<dbReference type="EMBL" id="GBRH01169099">
    <property type="protein sequence ID" value="JAE28797.1"/>
    <property type="molecule type" value="Transcribed_RNA"/>
</dbReference>
<dbReference type="Gene3D" id="3.40.850.10">
    <property type="entry name" value="Kinesin motor domain"/>
    <property type="match status" value="1"/>
</dbReference>
<evidence type="ECO:0000256" key="1">
    <source>
        <dbReference type="ARBA" id="ARBA00022701"/>
    </source>
</evidence>
<dbReference type="GO" id="GO:0003777">
    <property type="term" value="F:microtubule motor activity"/>
    <property type="evidence" value="ECO:0007669"/>
    <property type="project" value="InterPro"/>
</dbReference>
<protein>
    <recommendedName>
        <fullName evidence="4">Kinesin motor domain-containing protein</fullName>
    </recommendedName>
</protein>
<keyword evidence="1" id="KW-0493">Microtubule</keyword>
<name>A0A0A9GW92_ARUDO</name>
<evidence type="ECO:0000313" key="5">
    <source>
        <dbReference type="EMBL" id="JAE28797.1"/>
    </source>
</evidence>
<keyword evidence="2" id="KW-0505">Motor protein</keyword>
<proteinExistence type="inferred from homology"/>
<comment type="caution">
    <text evidence="3">Lacks conserved residue(s) required for the propagation of feature annotation.</text>
</comment>
<dbReference type="GO" id="GO:0008017">
    <property type="term" value="F:microtubule binding"/>
    <property type="evidence" value="ECO:0007669"/>
    <property type="project" value="InterPro"/>
</dbReference>
<dbReference type="GO" id="GO:0005524">
    <property type="term" value="F:ATP binding"/>
    <property type="evidence" value="ECO:0007669"/>
    <property type="project" value="InterPro"/>
</dbReference>
<evidence type="ECO:0000256" key="3">
    <source>
        <dbReference type="PROSITE-ProRule" id="PRU00283"/>
    </source>
</evidence>
<sequence>MLPRCSSIRKESFHDWNMELMRKSMHVVCLEKVFKKTAPFATLVLDGFNVCIFAYGQTGSSKTFIMEAVEGARGVNHRTLEEPFRIFKEREGLF</sequence>
<accession>A0A0A9GW92</accession>
<dbReference type="InterPro" id="IPR001752">
    <property type="entry name" value="Kinesin_motor_dom"/>
</dbReference>
<dbReference type="GO" id="GO:0007018">
    <property type="term" value="P:microtubule-based movement"/>
    <property type="evidence" value="ECO:0007669"/>
    <property type="project" value="InterPro"/>
</dbReference>
<feature type="domain" description="Kinesin motor" evidence="4">
    <location>
        <begin position="1"/>
        <end position="94"/>
    </location>
</feature>